<evidence type="ECO:0000313" key="1">
    <source>
        <dbReference type="EMBL" id="VSJ54931.1"/>
    </source>
</evidence>
<evidence type="ECO:0000313" key="2">
    <source>
        <dbReference type="Proteomes" id="UP000314170"/>
    </source>
</evidence>
<dbReference type="InterPro" id="IPR029465">
    <property type="entry name" value="ATPgrasp_TupA"/>
</dbReference>
<reference evidence="1 2" key="1">
    <citation type="submission" date="2019-04" db="EMBL/GenBank/DDBJ databases">
        <authorList>
            <consortium name="Pathogen Informatics"/>
        </authorList>
    </citation>
    <scope>NUCLEOTIDE SEQUENCE [LARGE SCALE GENOMIC DNA]</scope>
    <source>
        <strain evidence="1 2">GPSC38</strain>
    </source>
</reference>
<dbReference type="Pfam" id="PF14305">
    <property type="entry name" value="ATPgrasp_TupA"/>
    <property type="match status" value="1"/>
</dbReference>
<dbReference type="RefSeq" id="WP_050123433.1">
    <property type="nucleotide sequence ID" value="NZ_CICV01000050.1"/>
</dbReference>
<dbReference type="AlphaFoldDB" id="A0A0T8WD66"/>
<dbReference type="Proteomes" id="UP000314170">
    <property type="component" value="Unassembled WGS sequence"/>
</dbReference>
<accession>A0A0T8WD66</accession>
<dbReference type="EMBL" id="CABBZR010000026">
    <property type="protein sequence ID" value="VSJ54931.1"/>
    <property type="molecule type" value="Genomic_DNA"/>
</dbReference>
<dbReference type="GO" id="GO:0016740">
    <property type="term" value="F:transferase activity"/>
    <property type="evidence" value="ECO:0007669"/>
    <property type="project" value="UniProtKB-KW"/>
</dbReference>
<organism evidence="1 2">
    <name type="scientific">Streptococcus pneumoniae</name>
    <dbReference type="NCBI Taxonomy" id="1313"/>
    <lineage>
        <taxon>Bacteria</taxon>
        <taxon>Bacillati</taxon>
        <taxon>Bacillota</taxon>
        <taxon>Bacilli</taxon>
        <taxon>Lactobacillales</taxon>
        <taxon>Streptococcaceae</taxon>
        <taxon>Streptococcus</taxon>
    </lineage>
</organism>
<sequence length="295" mass="35615">MKDILKKLIQQLPDKIFLQIKYFYIFKKKLNLKNPKTFNEKLQWLKLYNQNPFYTLLADKILVKDYIVQTLGEEYVIPTLGIYCHFDDIDFEELPNSFVMKTNHDSGSIIIVKNKEELNIQEAREKLQKSLERDYSIFGREWPYKNIERKIIIEEFMTDESNHELKDYKIYCFNGVPKFVHVDYDRFINHKRNIYDSNWNQQEFIYAFPFDKNKIIEKPAELSEMIELARKLSKDIPFLRCDFYIVNHKILFGELTFYPESGFGKFYPEQYDLEFGKDITLPEKQDGNKRKTFSE</sequence>
<proteinExistence type="predicted"/>
<gene>
    <name evidence="1" type="primary">cpsI</name>
    <name evidence="1" type="ORF">SAMEA104154639_02042</name>
</gene>
<protein>
    <submittedName>
        <fullName evidence="1">Glycosyltransferase</fullName>
    </submittedName>
</protein>
<name>A0A0T8WD66_STREE</name>
<keyword evidence="1" id="KW-0808">Transferase</keyword>